<evidence type="ECO:0000256" key="2">
    <source>
        <dbReference type="ARBA" id="ARBA00009370"/>
    </source>
</evidence>
<dbReference type="EMBL" id="CP018866">
    <property type="protein sequence ID" value="AST91180.1"/>
    <property type="molecule type" value="Genomic_DNA"/>
</dbReference>
<evidence type="ECO:0000256" key="1">
    <source>
        <dbReference type="ARBA" id="ARBA00004401"/>
    </source>
</evidence>
<dbReference type="Gene3D" id="2.10.109.10">
    <property type="entry name" value="Umud Fragment, subunit A"/>
    <property type="match status" value="1"/>
</dbReference>
<protein>
    <recommendedName>
        <fullName evidence="3">Signal peptidase I</fullName>
        <ecNumber evidence="3">3.4.21.89</ecNumber>
    </recommendedName>
</protein>
<dbReference type="KEGG" id="bcoh:BC6307_07755"/>
<comment type="subcellular location">
    <subcellularLocation>
        <location evidence="1">Cell membrane</location>
        <topology evidence="1">Single-pass type II membrane protein</topology>
    </subcellularLocation>
    <subcellularLocation>
        <location evidence="3">Membrane</location>
        <topology evidence="3">Single-pass type II membrane protein</topology>
    </subcellularLocation>
</comment>
<dbReference type="SUPFAM" id="SSF51306">
    <property type="entry name" value="LexA/Signal peptidase"/>
    <property type="match status" value="1"/>
</dbReference>
<dbReference type="GO" id="GO:0005886">
    <property type="term" value="C:plasma membrane"/>
    <property type="evidence" value="ECO:0007669"/>
    <property type="project" value="UniProtKB-SubCell"/>
</dbReference>
<keyword evidence="3" id="KW-0645">Protease</keyword>
<dbReference type="AlphaFoldDB" id="A0A223KNV2"/>
<dbReference type="InterPro" id="IPR000223">
    <property type="entry name" value="Pept_S26A_signal_pept_1"/>
</dbReference>
<feature type="domain" description="Peptidase S26" evidence="4">
    <location>
        <begin position="85"/>
        <end position="211"/>
    </location>
</feature>
<dbReference type="RefSeq" id="WP_066411627.1">
    <property type="nucleotide sequence ID" value="NZ_CP018866.1"/>
</dbReference>
<dbReference type="GO" id="GO:0004252">
    <property type="term" value="F:serine-type endopeptidase activity"/>
    <property type="evidence" value="ECO:0007669"/>
    <property type="project" value="InterPro"/>
</dbReference>
<sequence length="215" mass="24833">MGKLNAVKKQLIIVRKLTNLIKKLLLILSIILLTACSSALTNKTITDSYTKEKLEKVEMKDGMITIYYRSDNMERGDNPYNYLLRDIVIDPSFYDNEEIQRGDVVYHEQPKEYYELVQYEALEEPLNRVIALPGESVEIKDGQFYIDGKKLDTFYGNGTNNIRSNDYESEFQLEKITVPDGHIFVSGDLWWRGIDSKQYGPIPIEFVKGKVLGYP</sequence>
<evidence type="ECO:0000259" key="4">
    <source>
        <dbReference type="Pfam" id="PF10502"/>
    </source>
</evidence>
<comment type="catalytic activity">
    <reaction evidence="3">
        <text>Cleavage of hydrophobic, N-terminal signal or leader sequences from secreted and periplasmic proteins.</text>
        <dbReference type="EC" id="3.4.21.89"/>
    </reaction>
</comment>
<dbReference type="PANTHER" id="PTHR43390">
    <property type="entry name" value="SIGNAL PEPTIDASE I"/>
    <property type="match status" value="1"/>
</dbReference>
<dbReference type="EC" id="3.4.21.89" evidence="3"/>
<dbReference type="Proteomes" id="UP000215224">
    <property type="component" value="Chromosome"/>
</dbReference>
<dbReference type="GO" id="GO:0006465">
    <property type="term" value="P:signal peptide processing"/>
    <property type="evidence" value="ECO:0007669"/>
    <property type="project" value="InterPro"/>
</dbReference>
<comment type="similarity">
    <text evidence="2 3">Belongs to the peptidase S26 family.</text>
</comment>
<dbReference type="NCBIfam" id="TIGR02227">
    <property type="entry name" value="sigpep_I_bact"/>
    <property type="match status" value="1"/>
</dbReference>
<keyword evidence="6" id="KW-1185">Reference proteome</keyword>
<dbReference type="STRING" id="1314751.GCA_001591425_00493"/>
<dbReference type="PANTHER" id="PTHR43390:SF1">
    <property type="entry name" value="CHLOROPLAST PROCESSING PEPTIDASE"/>
    <property type="match status" value="1"/>
</dbReference>
<gene>
    <name evidence="5" type="ORF">BC6307_07755</name>
</gene>
<dbReference type="InterPro" id="IPR036286">
    <property type="entry name" value="LexA/Signal_pep-like_sf"/>
</dbReference>
<evidence type="ECO:0000313" key="5">
    <source>
        <dbReference type="EMBL" id="AST91180.1"/>
    </source>
</evidence>
<reference evidence="5 6" key="1">
    <citation type="submission" date="2016-12" db="EMBL/GenBank/DDBJ databases">
        <title>The whole genome sequencing and assembly of Bacillus cohnii DSM 6307T strain.</title>
        <authorList>
            <person name="Lee Y.-J."/>
            <person name="Yi H."/>
            <person name="Bahn Y.-S."/>
            <person name="Kim J.F."/>
            <person name="Lee D.-W."/>
        </authorList>
    </citation>
    <scope>NUCLEOTIDE SEQUENCE [LARGE SCALE GENOMIC DNA]</scope>
    <source>
        <strain evidence="5 6">DSM 6307</strain>
    </source>
</reference>
<name>A0A223KNV2_9BACI</name>
<organism evidence="5 6">
    <name type="scientific">Sutcliffiella cohnii</name>
    <dbReference type="NCBI Taxonomy" id="33932"/>
    <lineage>
        <taxon>Bacteria</taxon>
        <taxon>Bacillati</taxon>
        <taxon>Bacillota</taxon>
        <taxon>Bacilli</taxon>
        <taxon>Bacillales</taxon>
        <taxon>Bacillaceae</taxon>
        <taxon>Sutcliffiella</taxon>
    </lineage>
</organism>
<evidence type="ECO:0000256" key="3">
    <source>
        <dbReference type="RuleBase" id="RU362042"/>
    </source>
</evidence>
<dbReference type="InterPro" id="IPR019533">
    <property type="entry name" value="Peptidase_S26"/>
</dbReference>
<accession>A0A223KNV2</accession>
<proteinExistence type="inferred from homology"/>
<dbReference type="Pfam" id="PF10502">
    <property type="entry name" value="Peptidase_S26"/>
    <property type="match status" value="1"/>
</dbReference>
<keyword evidence="3" id="KW-0378">Hydrolase</keyword>
<evidence type="ECO:0000313" key="6">
    <source>
        <dbReference type="Proteomes" id="UP000215224"/>
    </source>
</evidence>
<dbReference type="GO" id="GO:0009003">
    <property type="term" value="F:signal peptidase activity"/>
    <property type="evidence" value="ECO:0007669"/>
    <property type="project" value="UniProtKB-EC"/>
</dbReference>